<dbReference type="InParanoid" id="A0A667Z0Y3"/>
<feature type="transmembrane region" description="Helical" evidence="6">
    <location>
        <begin position="32"/>
        <end position="50"/>
    </location>
</feature>
<evidence type="ECO:0000313" key="7">
    <source>
        <dbReference type="Ensembl" id="ENSMMDP00005036600.1"/>
    </source>
</evidence>
<keyword evidence="3" id="KW-0597">Phosphoprotein</keyword>
<dbReference type="AlphaFoldDB" id="A0A667Z0Y3"/>
<accession>A0A667Z0Y3</accession>
<evidence type="ECO:0008006" key="9">
    <source>
        <dbReference type="Google" id="ProtNLM"/>
    </source>
</evidence>
<keyword evidence="2" id="KW-1003">Cell membrane</keyword>
<keyword evidence="8" id="KW-1185">Reference proteome</keyword>
<keyword evidence="6" id="KW-1133">Transmembrane helix</keyword>
<dbReference type="GO" id="GO:0098797">
    <property type="term" value="C:plasma membrane protein complex"/>
    <property type="evidence" value="ECO:0007669"/>
    <property type="project" value="UniProtKB-ARBA"/>
</dbReference>
<dbReference type="Proteomes" id="UP000472263">
    <property type="component" value="Chromosome 21"/>
</dbReference>
<dbReference type="InterPro" id="IPR021663">
    <property type="entry name" value="CD3_zeta/IgE_Fc_rcpt_gamma"/>
</dbReference>
<reference evidence="7" key="3">
    <citation type="submission" date="2025-09" db="UniProtKB">
        <authorList>
            <consortium name="Ensembl"/>
        </authorList>
    </citation>
    <scope>IDENTIFICATION</scope>
</reference>
<keyword evidence="6" id="KW-0472">Membrane</keyword>
<evidence type="ECO:0000313" key="8">
    <source>
        <dbReference type="Proteomes" id="UP000472263"/>
    </source>
</evidence>
<keyword evidence="5" id="KW-0675">Receptor</keyword>
<evidence type="ECO:0000256" key="3">
    <source>
        <dbReference type="ARBA" id="ARBA00022553"/>
    </source>
</evidence>
<dbReference type="GO" id="GO:0002376">
    <property type="term" value="P:immune system process"/>
    <property type="evidence" value="ECO:0007669"/>
    <property type="project" value="UniProtKB-KW"/>
</dbReference>
<organism evidence="7 8">
    <name type="scientific">Myripristis murdjan</name>
    <name type="common">pinecone soldierfish</name>
    <dbReference type="NCBI Taxonomy" id="586833"/>
    <lineage>
        <taxon>Eukaryota</taxon>
        <taxon>Metazoa</taxon>
        <taxon>Chordata</taxon>
        <taxon>Craniata</taxon>
        <taxon>Vertebrata</taxon>
        <taxon>Euteleostomi</taxon>
        <taxon>Actinopterygii</taxon>
        <taxon>Neopterygii</taxon>
        <taxon>Teleostei</taxon>
        <taxon>Neoteleostei</taxon>
        <taxon>Acanthomorphata</taxon>
        <taxon>Holocentriformes</taxon>
        <taxon>Holocentridae</taxon>
        <taxon>Myripristis</taxon>
    </lineage>
</organism>
<evidence type="ECO:0000256" key="4">
    <source>
        <dbReference type="ARBA" id="ARBA00022859"/>
    </source>
</evidence>
<reference evidence="7" key="2">
    <citation type="submission" date="2025-08" db="UniProtKB">
        <authorList>
            <consortium name="Ensembl"/>
        </authorList>
    </citation>
    <scope>IDENTIFICATION</scope>
</reference>
<proteinExistence type="predicted"/>
<evidence type="ECO:0000256" key="1">
    <source>
        <dbReference type="ARBA" id="ARBA00004251"/>
    </source>
</evidence>
<evidence type="ECO:0000256" key="5">
    <source>
        <dbReference type="ARBA" id="ARBA00023170"/>
    </source>
</evidence>
<comment type="subcellular location">
    <subcellularLocation>
        <location evidence="1">Cell membrane</location>
        <topology evidence="1">Single-pass type I membrane protein</topology>
    </subcellularLocation>
</comment>
<evidence type="ECO:0000256" key="6">
    <source>
        <dbReference type="SAM" id="Phobius"/>
    </source>
</evidence>
<keyword evidence="4" id="KW-0391">Immunity</keyword>
<dbReference type="Ensembl" id="ENSMMDT00005037388.1">
    <property type="protein sequence ID" value="ENSMMDP00005036600.1"/>
    <property type="gene ID" value="ENSMMDG00005017122.1"/>
</dbReference>
<name>A0A667Z0Y3_9TELE</name>
<keyword evidence="6" id="KW-0812">Transmembrane</keyword>
<reference evidence="7" key="1">
    <citation type="submission" date="2019-06" db="EMBL/GenBank/DDBJ databases">
        <authorList>
            <consortium name="Wellcome Sanger Institute Data Sharing"/>
        </authorList>
    </citation>
    <scope>NUCLEOTIDE SEQUENCE [LARGE SCALE GENOMIC DNA]</scope>
</reference>
<protein>
    <recommendedName>
        <fullName evidence="9">T-cell surface glycoprotein CD3 zeta chain</fullName>
    </recommendedName>
</protein>
<sequence>MQRNRVSWLPVVKHFFSVCPAEAFLTEPVICYILDGFLVIYCLVITGFLFKEKVSHRAITGCSSVYKTAVISKGVLHSGVQEVPCEELQRPPGTDVYQVLETKGKVSNFQLKNKTKQNITSLILQLYYQVSCCIVSPEKDWQEKESPGQ</sequence>
<dbReference type="Pfam" id="PF11628">
    <property type="entry name" value="TCR_zetazeta"/>
    <property type="match status" value="1"/>
</dbReference>
<evidence type="ECO:0000256" key="2">
    <source>
        <dbReference type="ARBA" id="ARBA00022475"/>
    </source>
</evidence>